<name>A0A0B7C1F7_9EUPU</name>
<sequence length="53" mass="6063">MIKHACLLLDTSQEDHVNRLCLIPVCPLHFCYLISVFSWFSTVLIHAVCVFVS</sequence>
<feature type="transmembrane region" description="Helical" evidence="1">
    <location>
        <begin position="32"/>
        <end position="52"/>
    </location>
</feature>
<keyword evidence="1" id="KW-0472">Membrane</keyword>
<keyword evidence="1" id="KW-0812">Transmembrane</keyword>
<evidence type="ECO:0000256" key="1">
    <source>
        <dbReference type="SAM" id="Phobius"/>
    </source>
</evidence>
<feature type="non-terminal residue" evidence="2">
    <location>
        <position position="53"/>
    </location>
</feature>
<evidence type="ECO:0000313" key="2">
    <source>
        <dbReference type="EMBL" id="CEK99048.1"/>
    </source>
</evidence>
<organism evidence="2">
    <name type="scientific">Arion vulgaris</name>
    <dbReference type="NCBI Taxonomy" id="1028688"/>
    <lineage>
        <taxon>Eukaryota</taxon>
        <taxon>Metazoa</taxon>
        <taxon>Spiralia</taxon>
        <taxon>Lophotrochozoa</taxon>
        <taxon>Mollusca</taxon>
        <taxon>Gastropoda</taxon>
        <taxon>Heterobranchia</taxon>
        <taxon>Euthyneura</taxon>
        <taxon>Panpulmonata</taxon>
        <taxon>Eupulmonata</taxon>
        <taxon>Stylommatophora</taxon>
        <taxon>Helicina</taxon>
        <taxon>Arionoidea</taxon>
        <taxon>Arionidae</taxon>
        <taxon>Arion</taxon>
    </lineage>
</organism>
<reference evidence="2" key="1">
    <citation type="submission" date="2014-12" db="EMBL/GenBank/DDBJ databases">
        <title>Insight into the proteome of Arion vulgaris.</title>
        <authorList>
            <person name="Aradska J."/>
            <person name="Bulat T."/>
            <person name="Smidak R."/>
            <person name="Sarate P."/>
            <person name="Gangsoo J."/>
            <person name="Sialana F."/>
            <person name="Bilban M."/>
            <person name="Lubec G."/>
        </authorList>
    </citation>
    <scope>NUCLEOTIDE SEQUENCE</scope>
    <source>
        <tissue evidence="2">Skin</tissue>
    </source>
</reference>
<accession>A0A0B7C1F7</accession>
<proteinExistence type="predicted"/>
<protein>
    <submittedName>
        <fullName evidence="2">Uncharacterized protein</fullName>
    </submittedName>
</protein>
<dbReference type="EMBL" id="HACG01052177">
    <property type="protein sequence ID" value="CEK99048.1"/>
    <property type="molecule type" value="Transcribed_RNA"/>
</dbReference>
<dbReference type="AlphaFoldDB" id="A0A0B7C1F7"/>
<keyword evidence="1" id="KW-1133">Transmembrane helix</keyword>
<gene>
    <name evidence="2" type="primary">ORF220269</name>
</gene>